<comment type="function">
    <text evidence="2">Putative transcription activator involved in regulating light control of development.</text>
</comment>
<organism evidence="5 6">
    <name type="scientific">Chenopodium quinoa</name>
    <name type="common">Quinoa</name>
    <dbReference type="NCBI Taxonomy" id="63459"/>
    <lineage>
        <taxon>Eukaryota</taxon>
        <taxon>Viridiplantae</taxon>
        <taxon>Streptophyta</taxon>
        <taxon>Embryophyta</taxon>
        <taxon>Tracheophyta</taxon>
        <taxon>Spermatophyta</taxon>
        <taxon>Magnoliopsida</taxon>
        <taxon>eudicotyledons</taxon>
        <taxon>Gunneridae</taxon>
        <taxon>Pentapetalae</taxon>
        <taxon>Caryophyllales</taxon>
        <taxon>Chenopodiaceae</taxon>
        <taxon>Chenopodioideae</taxon>
        <taxon>Atripliceae</taxon>
        <taxon>Chenopodium</taxon>
    </lineage>
</organism>
<evidence type="ECO:0000313" key="5">
    <source>
        <dbReference type="EnsemblPlants" id="AUR62018711-RA:cds"/>
    </source>
</evidence>
<sequence length="698" mass="79682">MEYLETTEDIERYNSGGELGPSIPEAVDDDCGEMDCAAALELLLNQVIVGEESFKTPTKGKGNVSISIQIEEAGLYEERAMWVPAFVKHLFWAGMRTTQRVESIHSFFDGYLSRHTLLHEFVERYVEALEVRATAEKKADDNNARYVRKAYSDFPAQLIFQKIYTDAKFKEVQRECSRSLYVSPIEKGLVSESIIEHVVEDRVWYKPKNCTKEKPSKRKRRYKITFDCVSKEASCDCKHFECHDIICRHIIKVYELNDHYEIPDKFILRRWRKDVIRKHTRVKVAYHDPNKTDEVCRYDKMMVKFGSLSTKACVYKTTTDLVIQSLQLLEIQVDEKLSMINGSNAQGEGRGEKGTPVTPSTQRQGSCSEVPKDPPMPKRPAHRTTAVRFPSCVEKSTKGGKTNNKRNTKKSSQVENDSQCTPSYATPSYSQMGSPHGFVFPYSPHSIGGIQMVDADGSIGYFTGVSGANTPHTPSANMSGTDRQSVYHHHYRPVIPCTEAVATPSTPNSATPPASENYRPIAPKPVFLPFGPYHHQQYVQAYHHQYLHPNQHPHELRIRPNGTNQHANEDWWLEVDEAVGKGEEWGIVLLGKKFTTPKGGDIKVTWKWLQYSKEDPLKKMENDTEQLVWFRRTMLAENGLQEDENMSINIARPFQYTDYPSAYVNRIQHAQYLFETNSNTDTSAEGFGWTSESSFEFC</sequence>
<dbReference type="PROSITE" id="PS50966">
    <property type="entry name" value="ZF_SWIM"/>
    <property type="match status" value="1"/>
</dbReference>
<comment type="similarity">
    <text evidence="2">Belongs to the FHY3/FAR1 family.</text>
</comment>
<feature type="region of interest" description="Disordered" evidence="3">
    <location>
        <begin position="342"/>
        <end position="428"/>
    </location>
</feature>
<keyword evidence="2" id="KW-0539">Nucleus</keyword>
<dbReference type="PANTHER" id="PTHR31669">
    <property type="entry name" value="PROTEIN FAR1-RELATED SEQUENCE 10-RELATED"/>
    <property type="match status" value="1"/>
</dbReference>
<evidence type="ECO:0000256" key="2">
    <source>
        <dbReference type="RuleBase" id="RU367018"/>
    </source>
</evidence>
<dbReference type="InterPro" id="IPR007527">
    <property type="entry name" value="Znf_SWIM"/>
</dbReference>
<keyword evidence="1 2" id="KW-0863">Zinc-finger</keyword>
<dbReference type="PANTHER" id="PTHR31669:SF283">
    <property type="entry name" value="PROTEIN FAR1-RELATED SEQUENCE"/>
    <property type="match status" value="1"/>
</dbReference>
<proteinExistence type="inferred from homology"/>
<dbReference type="InterPro" id="IPR031052">
    <property type="entry name" value="FHY3/FAR1"/>
</dbReference>
<evidence type="ECO:0000259" key="4">
    <source>
        <dbReference type="PROSITE" id="PS50966"/>
    </source>
</evidence>
<dbReference type="EnsemblPlants" id="AUR62018711-RA">
    <property type="protein sequence ID" value="AUR62018711-RA:cds"/>
    <property type="gene ID" value="AUR62018711"/>
</dbReference>
<dbReference type="GO" id="GO:0006355">
    <property type="term" value="P:regulation of DNA-templated transcription"/>
    <property type="evidence" value="ECO:0007669"/>
    <property type="project" value="UniProtKB-UniRule"/>
</dbReference>
<dbReference type="GO" id="GO:0005634">
    <property type="term" value="C:nucleus"/>
    <property type="evidence" value="ECO:0007669"/>
    <property type="project" value="UniProtKB-SubCell"/>
</dbReference>
<comment type="subcellular location">
    <subcellularLocation>
        <location evidence="2">Nucleus</location>
    </subcellularLocation>
</comment>
<dbReference type="Proteomes" id="UP000596660">
    <property type="component" value="Unplaced"/>
</dbReference>
<reference evidence="5" key="1">
    <citation type="journal article" date="2017" name="Nature">
        <title>The genome of Chenopodium quinoa.</title>
        <authorList>
            <person name="Jarvis D.E."/>
            <person name="Ho Y.S."/>
            <person name="Lightfoot D.J."/>
            <person name="Schmoeckel S.M."/>
            <person name="Li B."/>
            <person name="Borm T.J.A."/>
            <person name="Ohyanagi H."/>
            <person name="Mineta K."/>
            <person name="Michell C.T."/>
            <person name="Saber N."/>
            <person name="Kharbatia N.M."/>
            <person name="Rupper R.R."/>
            <person name="Sharp A.R."/>
            <person name="Dally N."/>
            <person name="Boughton B.A."/>
            <person name="Woo Y.H."/>
            <person name="Gao G."/>
            <person name="Schijlen E.G.W.M."/>
            <person name="Guo X."/>
            <person name="Momin A.A."/>
            <person name="Negrao S."/>
            <person name="Al-Babili S."/>
            <person name="Gehring C."/>
            <person name="Roessner U."/>
            <person name="Jung C."/>
            <person name="Murphy K."/>
            <person name="Arold S.T."/>
            <person name="Gojobori T."/>
            <person name="van der Linden C.G."/>
            <person name="van Loo E.N."/>
            <person name="Jellen E.N."/>
            <person name="Maughan P.J."/>
            <person name="Tester M."/>
        </authorList>
    </citation>
    <scope>NUCLEOTIDE SEQUENCE [LARGE SCALE GENOMIC DNA]</scope>
    <source>
        <strain evidence="5">cv. PI 614886</strain>
    </source>
</reference>
<evidence type="ECO:0000256" key="3">
    <source>
        <dbReference type="SAM" id="MobiDB-lite"/>
    </source>
</evidence>
<dbReference type="Gramene" id="AUR62018711-RA">
    <property type="protein sequence ID" value="AUR62018711-RA:cds"/>
    <property type="gene ID" value="AUR62018711"/>
</dbReference>
<feature type="compositionally biased region" description="Polar residues" evidence="3">
    <location>
        <begin position="357"/>
        <end position="367"/>
    </location>
</feature>
<keyword evidence="2" id="KW-0862">Zinc</keyword>
<accession>A0A803LU17</accession>
<feature type="compositionally biased region" description="Polar residues" evidence="3">
    <location>
        <begin position="413"/>
        <end position="428"/>
    </location>
</feature>
<evidence type="ECO:0000256" key="1">
    <source>
        <dbReference type="PROSITE-ProRule" id="PRU00325"/>
    </source>
</evidence>
<name>A0A803LU17_CHEQI</name>
<reference evidence="5" key="2">
    <citation type="submission" date="2021-03" db="UniProtKB">
        <authorList>
            <consortium name="EnsemblPlants"/>
        </authorList>
    </citation>
    <scope>IDENTIFICATION</scope>
</reference>
<protein>
    <recommendedName>
        <fullName evidence="2">Protein FAR1-RELATED SEQUENCE</fullName>
    </recommendedName>
</protein>
<dbReference type="GO" id="GO:0008270">
    <property type="term" value="F:zinc ion binding"/>
    <property type="evidence" value="ECO:0007669"/>
    <property type="project" value="UniProtKB-UniRule"/>
</dbReference>
<keyword evidence="2" id="KW-0479">Metal-binding</keyword>
<dbReference type="AlphaFoldDB" id="A0A803LU17"/>
<keyword evidence="6" id="KW-1185">Reference proteome</keyword>
<evidence type="ECO:0000313" key="6">
    <source>
        <dbReference type="Proteomes" id="UP000596660"/>
    </source>
</evidence>
<feature type="domain" description="SWIM-type" evidence="4">
    <location>
        <begin position="222"/>
        <end position="258"/>
    </location>
</feature>